<evidence type="ECO:0000256" key="4">
    <source>
        <dbReference type="ARBA" id="ARBA00022692"/>
    </source>
</evidence>
<dbReference type="GO" id="GO:0005886">
    <property type="term" value="C:plasma membrane"/>
    <property type="evidence" value="ECO:0007669"/>
    <property type="project" value="UniProtKB-SubCell"/>
</dbReference>
<evidence type="ECO:0000313" key="10">
    <source>
        <dbReference type="Proteomes" id="UP000651482"/>
    </source>
</evidence>
<feature type="transmembrane region" description="Helical" evidence="7">
    <location>
        <begin position="125"/>
        <end position="142"/>
    </location>
</feature>
<dbReference type="EMBL" id="JACRSN010000004">
    <property type="protein sequence ID" value="MBC8533143.1"/>
    <property type="molecule type" value="Genomic_DNA"/>
</dbReference>
<dbReference type="RefSeq" id="WP_249318493.1">
    <property type="nucleotide sequence ID" value="NZ_JACRSN010000004.1"/>
</dbReference>
<evidence type="ECO:0000256" key="1">
    <source>
        <dbReference type="ARBA" id="ARBA00004651"/>
    </source>
</evidence>
<gene>
    <name evidence="9" type="ORF">IAG03_03820</name>
</gene>
<evidence type="ECO:0000256" key="3">
    <source>
        <dbReference type="ARBA" id="ARBA00022475"/>
    </source>
</evidence>
<dbReference type="InterPro" id="IPR049177">
    <property type="entry name" value="MgtC_SapB_SrpB_YhiD_N"/>
</dbReference>
<proteinExistence type="inferred from homology"/>
<evidence type="ECO:0000313" key="9">
    <source>
        <dbReference type="EMBL" id="MBC8533143.1"/>
    </source>
</evidence>
<dbReference type="PANTHER" id="PTHR33778:SF1">
    <property type="entry name" value="MAGNESIUM TRANSPORTER YHID-RELATED"/>
    <property type="match status" value="1"/>
</dbReference>
<name>A0A926D840_9FIRM</name>
<feature type="transmembrane region" description="Helical" evidence="7">
    <location>
        <begin position="43"/>
        <end position="62"/>
    </location>
</feature>
<dbReference type="Proteomes" id="UP000651482">
    <property type="component" value="Unassembled WGS sequence"/>
</dbReference>
<feature type="transmembrane region" description="Helical" evidence="7">
    <location>
        <begin position="74"/>
        <end position="93"/>
    </location>
</feature>
<evidence type="ECO:0000256" key="7">
    <source>
        <dbReference type="SAM" id="Phobius"/>
    </source>
</evidence>
<comment type="similarity">
    <text evidence="2">Belongs to the MgtC/SapB family.</text>
</comment>
<keyword evidence="5 7" id="KW-1133">Transmembrane helix</keyword>
<keyword evidence="10" id="KW-1185">Reference proteome</keyword>
<reference evidence="9" key="1">
    <citation type="submission" date="2020-08" db="EMBL/GenBank/DDBJ databases">
        <title>Genome public.</title>
        <authorList>
            <person name="Liu C."/>
            <person name="Sun Q."/>
        </authorList>
    </citation>
    <scope>NUCLEOTIDE SEQUENCE</scope>
    <source>
        <strain evidence="9">NSJ-40</strain>
    </source>
</reference>
<evidence type="ECO:0000256" key="6">
    <source>
        <dbReference type="ARBA" id="ARBA00023136"/>
    </source>
</evidence>
<dbReference type="AlphaFoldDB" id="A0A926D840"/>
<feature type="transmembrane region" description="Helical" evidence="7">
    <location>
        <begin position="12"/>
        <end position="31"/>
    </location>
</feature>
<evidence type="ECO:0000256" key="2">
    <source>
        <dbReference type="ARBA" id="ARBA00009298"/>
    </source>
</evidence>
<evidence type="ECO:0000256" key="5">
    <source>
        <dbReference type="ARBA" id="ARBA00022989"/>
    </source>
</evidence>
<dbReference type="InterPro" id="IPR003416">
    <property type="entry name" value="MgtC/SapB/SrpB/YhiD_fam"/>
</dbReference>
<dbReference type="PRINTS" id="PR01837">
    <property type="entry name" value="MGTCSAPBPROT"/>
</dbReference>
<dbReference type="PANTHER" id="PTHR33778">
    <property type="entry name" value="PROTEIN MGTC"/>
    <property type="match status" value="1"/>
</dbReference>
<organism evidence="9 10">
    <name type="scientific">Yeguia hominis</name>
    <dbReference type="NCBI Taxonomy" id="2763662"/>
    <lineage>
        <taxon>Bacteria</taxon>
        <taxon>Bacillati</taxon>
        <taxon>Bacillota</taxon>
        <taxon>Clostridia</taxon>
        <taxon>Eubacteriales</taxon>
        <taxon>Yeguiaceae</taxon>
        <taxon>Yeguia</taxon>
    </lineage>
</organism>
<feature type="domain" description="MgtC/SapB/SrpB/YhiD N-terminal" evidence="8">
    <location>
        <begin position="19"/>
        <end position="144"/>
    </location>
</feature>
<comment type="subcellular location">
    <subcellularLocation>
        <location evidence="1">Cell membrane</location>
        <topology evidence="1">Multi-pass membrane protein</topology>
    </subcellularLocation>
</comment>
<dbReference type="Pfam" id="PF02308">
    <property type="entry name" value="MgtC"/>
    <property type="match status" value="1"/>
</dbReference>
<comment type="caution">
    <text evidence="9">The sequence shown here is derived from an EMBL/GenBank/DDBJ whole genome shotgun (WGS) entry which is preliminary data.</text>
</comment>
<keyword evidence="6 7" id="KW-0472">Membrane</keyword>
<protein>
    <submittedName>
        <fullName evidence="9">MgtC/SapB family protein</fullName>
    </submittedName>
</protein>
<evidence type="ECO:0000259" key="8">
    <source>
        <dbReference type="Pfam" id="PF02308"/>
    </source>
</evidence>
<keyword evidence="3" id="KW-1003">Cell membrane</keyword>
<accession>A0A926D840</accession>
<keyword evidence="4 7" id="KW-0812">Transmembrane</keyword>
<sequence>MQKLEVLRELNWISVPVRILLALLIGGLLGIERGRKNRPAGFRTYMLVSLGAAIVMMTNQYVFQTEGGSDPVRMGAQVVSGIGFLGAGSILVTGKNQVKGITTAAGLWTAGCCGLAVGIGFYEGALAGGAAIYLVMAVLQRLDNKIHSRSKWIDLYAEFQAGVAFSTFFDYAREHGFSLTEIQIMKDGFTEDSGLCVLCTAKSEVPRSHMEMMQLLGSAPGVHRLEEV</sequence>